<dbReference type="InterPro" id="IPR005475">
    <property type="entry name" value="Transketolase-like_Pyr-bd"/>
</dbReference>
<evidence type="ECO:0000259" key="13">
    <source>
        <dbReference type="SMART" id="SM00861"/>
    </source>
</evidence>
<dbReference type="InterPro" id="IPR029061">
    <property type="entry name" value="THDP-binding"/>
</dbReference>
<evidence type="ECO:0000256" key="9">
    <source>
        <dbReference type="ARBA" id="ARBA00023268"/>
    </source>
</evidence>
<keyword evidence="9" id="KW-0511">Multifunctional enzyme</keyword>
<keyword evidence="14" id="KW-0456">Lyase</keyword>
<proteinExistence type="predicted"/>
<dbReference type="InterPro" id="IPR023213">
    <property type="entry name" value="CAT-like_dom_sf"/>
</dbReference>
<comment type="cofactor">
    <cofactor evidence="2">
        <name>thiamine diphosphate</name>
        <dbReference type="ChEBI" id="CHEBI:58937"/>
    </cofactor>
</comment>
<dbReference type="EC" id="4.1.1.71" evidence="14"/>
<dbReference type="Pfam" id="PF16078">
    <property type="entry name" value="2-oxogl_dehyd_N"/>
    <property type="match status" value="1"/>
</dbReference>
<evidence type="ECO:0000313" key="15">
    <source>
        <dbReference type="Proteomes" id="UP001596306"/>
    </source>
</evidence>
<sequence>MSSQLTGSGSDETVSGEYGANEWLVDEMYEKYLIDKNLVDRSWWSILESYQPPASPSAPVDASVDAQVDAQTGTAAEHPGTPAETPAATVAEPAEPATPAAPAETQKDHEPAPPTHPITAPIPIIGSQPAAKTTSLAPKPEPVPADVPITSPQPVISGEQAEQAQDVITPLRGMAKSLATNMDASLAVPTATSVRTIPAKLMIDNRIVINNHLKRTRGGKVSFTHLIGWALVQALKIFPSQNVFYEQVDGKPSVVKPAHVGLGIAIDLPKPDGSRALLVPAIRRADTMTFGEYLAAYEDLVQRARNNKLTADDFAGSTISLTNPGGIGTVHSVPRLMKGQGCIIGAGALEYPAEFQGSSEKTLAGLAIGKTITLTSTYDHRVIQGAGSGEFLKVVHELLTGQRTFYSDIFAALRIPYSPIEWAPDISVDIASAIDKTARVQELINAFRVRGHLMADIDPLEYVQRSHPDLDISTHGLTFWDLDREFVTGGFGDKRSALLRDILGVLRDSYCRTTGIEYMHIQDPAQRRWVQSKVERKYEKPTHDEQMRILGKLNEAEAFETFLQTKYVGQKRFSLEGGESTIALLDSILQGAAENGLDEVAIGMAHRGRLNVLTNIAGKTYGQIFQEFEGTQDPKTVQGSGDVKYHLGTEGVFRGANGEEIPVYLAANPSHLEAVDGVLEGIVRAKQDRKPIGTFSTLPVLIHGDAAMAGQGVVLETLQMSQLRGYRTGGTIHVVVNNQVGFTTPPGEGRTSIYSTDVAKTIQAPIFHVNGDDPEAVVRVAELAFEYRQEFKRDVVIDLVCYRRRGHNEGDDPSMTQPLMYNLIEAKRSVRKLYTEALVGRGDITEEEYEAAHRDFQDRLERAFMETHAAQTNSMSIVIDEKKGAAVNAVGEPETTGVSEAVVHLIGDAFNNKPAGFTVHPKLQQLLQKRLDMSRNGNIDWGFGELLALGSLLIEGTPVRFAGQDARRGTFVQRHAVLHDRVNGQEWLPLANLSENQARFWIYDSLLSEYAAMGFEYGYSVERADALVLWEAQFGDFANGAQTIIDEFISSAEQKWGQRSSVVLLLPHGYEGQGPDHSSARIERYLQLCAENNMTVARPSTPASYFHLLRRQAYMRPRRPLIVFTPKAMLRLRGASSVVADFTTGKFEPVIDDARVTDKAAVKRVLFMAGKLYYDLLAELEKSPNPEIALVRLEQFYPLPGAELASTAGQYPNAEIYWVQDEPENQGAWPFFCLETNKLGTRPVGVISRPASASPAAGSAKRHAAEQTELIRQALTL</sequence>
<keyword evidence="4" id="KW-0816">Tricarboxylic acid cycle</keyword>
<evidence type="ECO:0000256" key="2">
    <source>
        <dbReference type="ARBA" id="ARBA00001964"/>
    </source>
</evidence>
<feature type="region of interest" description="Disordered" evidence="12">
    <location>
        <begin position="70"/>
        <end position="160"/>
    </location>
</feature>
<evidence type="ECO:0000313" key="14">
    <source>
        <dbReference type="EMBL" id="MFC6354853.1"/>
    </source>
</evidence>
<evidence type="ECO:0000256" key="4">
    <source>
        <dbReference type="ARBA" id="ARBA00022532"/>
    </source>
</evidence>
<dbReference type="Pfam" id="PF02779">
    <property type="entry name" value="Transket_pyr"/>
    <property type="match status" value="1"/>
</dbReference>
<gene>
    <name evidence="14" type="ORF">ACFQB0_01820</name>
</gene>
<dbReference type="RefSeq" id="WP_386726828.1">
    <property type="nucleotide sequence ID" value="NZ_JBHSTP010000001.1"/>
</dbReference>
<feature type="domain" description="Transketolase-like pyrimidine-binding" evidence="13">
    <location>
        <begin position="939"/>
        <end position="1132"/>
    </location>
</feature>
<evidence type="ECO:0000256" key="3">
    <source>
        <dbReference type="ARBA" id="ARBA00004813"/>
    </source>
</evidence>
<evidence type="ECO:0000256" key="11">
    <source>
        <dbReference type="ARBA" id="ARBA00052761"/>
    </source>
</evidence>
<keyword evidence="5" id="KW-0479">Metal-binding</keyword>
<dbReference type="NCBIfam" id="NF008907">
    <property type="entry name" value="PRK12270.1"/>
    <property type="match status" value="1"/>
</dbReference>
<dbReference type="Gene3D" id="3.40.50.12470">
    <property type="match status" value="1"/>
</dbReference>
<evidence type="ECO:0000256" key="6">
    <source>
        <dbReference type="ARBA" id="ARBA00022842"/>
    </source>
</evidence>
<evidence type="ECO:0000256" key="12">
    <source>
        <dbReference type="SAM" id="MobiDB-lite"/>
    </source>
</evidence>
<dbReference type="Gene3D" id="1.10.287.1150">
    <property type="entry name" value="TPP helical domain"/>
    <property type="match status" value="1"/>
</dbReference>
<accession>A0ABW1V9Y1</accession>
<evidence type="ECO:0000256" key="8">
    <source>
        <dbReference type="ARBA" id="ARBA00023052"/>
    </source>
</evidence>
<dbReference type="SMART" id="SM00861">
    <property type="entry name" value="Transket_pyr"/>
    <property type="match status" value="1"/>
</dbReference>
<dbReference type="NCBIfam" id="NF006914">
    <property type="entry name" value="PRK09404.1"/>
    <property type="match status" value="1"/>
</dbReference>
<dbReference type="PANTHER" id="PTHR23152">
    <property type="entry name" value="2-OXOGLUTARATE DEHYDROGENASE"/>
    <property type="match status" value="1"/>
</dbReference>
<keyword evidence="15" id="KW-1185">Reference proteome</keyword>
<name>A0ABW1V9Y1_9MICO</name>
<comment type="catalytic activity">
    <reaction evidence="11">
        <text>N(6)-[(R)-dihydrolipoyl]-L-lysyl-[protein] + succinyl-CoA = N(6)-[(R)-S(8)-succinyldihydrolipoyl]-L-lysyl-[protein] + CoA</text>
        <dbReference type="Rhea" id="RHEA:15213"/>
        <dbReference type="Rhea" id="RHEA-COMP:10475"/>
        <dbReference type="Rhea" id="RHEA-COMP:20092"/>
        <dbReference type="ChEBI" id="CHEBI:57287"/>
        <dbReference type="ChEBI" id="CHEBI:57292"/>
        <dbReference type="ChEBI" id="CHEBI:83100"/>
        <dbReference type="ChEBI" id="CHEBI:83120"/>
        <dbReference type="EC" id="2.3.1.61"/>
    </reaction>
</comment>
<keyword evidence="6" id="KW-0460">Magnesium</keyword>
<dbReference type="Proteomes" id="UP001596306">
    <property type="component" value="Unassembled WGS sequence"/>
</dbReference>
<dbReference type="InterPro" id="IPR031717">
    <property type="entry name" value="ODO-1/KGD_C"/>
</dbReference>
<dbReference type="Pfam" id="PF00198">
    <property type="entry name" value="2-oxoacid_dh"/>
    <property type="match status" value="1"/>
</dbReference>
<dbReference type="Pfam" id="PF00676">
    <property type="entry name" value="E1_dh"/>
    <property type="match status" value="1"/>
</dbReference>
<keyword evidence="7" id="KW-0560">Oxidoreductase</keyword>
<dbReference type="InterPro" id="IPR001078">
    <property type="entry name" value="2-oxoacid_DH_actylTfrase"/>
</dbReference>
<dbReference type="SUPFAM" id="SSF52518">
    <property type="entry name" value="Thiamin diphosphate-binding fold (THDP-binding)"/>
    <property type="match status" value="2"/>
</dbReference>
<dbReference type="SUPFAM" id="SSF52777">
    <property type="entry name" value="CoA-dependent acyltransferases"/>
    <property type="match status" value="1"/>
</dbReference>
<organism evidence="14 15">
    <name type="scientific">Luethyella okanaganae</name>
    <dbReference type="NCBI Taxonomy" id="69372"/>
    <lineage>
        <taxon>Bacteria</taxon>
        <taxon>Bacillati</taxon>
        <taxon>Actinomycetota</taxon>
        <taxon>Actinomycetes</taxon>
        <taxon>Micrococcales</taxon>
        <taxon>Microbacteriaceae</taxon>
        <taxon>Luethyella</taxon>
    </lineage>
</organism>
<dbReference type="InterPro" id="IPR001017">
    <property type="entry name" value="DH_E1"/>
</dbReference>
<evidence type="ECO:0000256" key="1">
    <source>
        <dbReference type="ARBA" id="ARBA00001946"/>
    </source>
</evidence>
<protein>
    <submittedName>
        <fullName evidence="14">Multifunctional oxoglutarate decarboxylase/oxoglutarate dehydrogenase thiamine pyrophosphate-binding subunit/dihydrolipoyllysine-residue succinyltransferase subunit</fullName>
        <ecNumber evidence="14">4.1.1.71</ecNumber>
    </submittedName>
</protein>
<dbReference type="InterPro" id="IPR011603">
    <property type="entry name" value="2oxoglutarate_DH_E1"/>
</dbReference>
<dbReference type="Gene3D" id="3.30.559.10">
    <property type="entry name" value="Chloramphenicol acetyltransferase-like domain"/>
    <property type="match status" value="1"/>
</dbReference>
<comment type="catalytic activity">
    <reaction evidence="10">
        <text>N(6)-[(R)-lipoyl]-L-lysyl-[protein] + 2-oxoglutarate + H(+) = N(6)-[(R)-S(8)-succinyldihydrolipoyl]-L-lysyl-[protein] + CO2</text>
        <dbReference type="Rhea" id="RHEA:12188"/>
        <dbReference type="Rhea" id="RHEA-COMP:10474"/>
        <dbReference type="Rhea" id="RHEA-COMP:20092"/>
        <dbReference type="ChEBI" id="CHEBI:15378"/>
        <dbReference type="ChEBI" id="CHEBI:16526"/>
        <dbReference type="ChEBI" id="CHEBI:16810"/>
        <dbReference type="ChEBI" id="CHEBI:83099"/>
        <dbReference type="ChEBI" id="CHEBI:83120"/>
        <dbReference type="EC" id="1.2.4.2"/>
    </reaction>
</comment>
<reference evidence="15" key="1">
    <citation type="journal article" date="2019" name="Int. J. Syst. Evol. Microbiol.">
        <title>The Global Catalogue of Microorganisms (GCM) 10K type strain sequencing project: providing services to taxonomists for standard genome sequencing and annotation.</title>
        <authorList>
            <consortium name="The Broad Institute Genomics Platform"/>
            <consortium name="The Broad Institute Genome Sequencing Center for Infectious Disease"/>
            <person name="Wu L."/>
            <person name="Ma J."/>
        </authorList>
    </citation>
    <scope>NUCLEOTIDE SEQUENCE [LARGE SCALE GENOMIC DNA]</scope>
    <source>
        <strain evidence="15">CCUG 43304</strain>
    </source>
</reference>
<comment type="caution">
    <text evidence="14">The sequence shown here is derived from an EMBL/GenBank/DDBJ whole genome shotgun (WGS) entry which is preliminary data.</text>
</comment>
<dbReference type="PANTHER" id="PTHR23152:SF4">
    <property type="entry name" value="2-OXOADIPATE DEHYDROGENASE COMPLEX COMPONENT E1"/>
    <property type="match status" value="1"/>
</dbReference>
<evidence type="ECO:0000256" key="7">
    <source>
        <dbReference type="ARBA" id="ARBA00023002"/>
    </source>
</evidence>
<dbReference type="CDD" id="cd02016">
    <property type="entry name" value="TPP_E1_OGDC_like"/>
    <property type="match status" value="1"/>
</dbReference>
<dbReference type="GO" id="GO:0008683">
    <property type="term" value="F:2-oxoglutarate decarboxylase activity"/>
    <property type="evidence" value="ECO:0007669"/>
    <property type="project" value="UniProtKB-EC"/>
</dbReference>
<keyword evidence="8" id="KW-0786">Thiamine pyrophosphate</keyword>
<dbReference type="NCBIfam" id="TIGR00239">
    <property type="entry name" value="2oxo_dh_E1"/>
    <property type="match status" value="1"/>
</dbReference>
<feature type="compositionally biased region" description="Low complexity" evidence="12">
    <location>
        <begin position="74"/>
        <end position="104"/>
    </location>
</feature>
<dbReference type="EMBL" id="JBHSTP010000001">
    <property type="protein sequence ID" value="MFC6354853.1"/>
    <property type="molecule type" value="Genomic_DNA"/>
</dbReference>
<dbReference type="Gene3D" id="3.40.50.970">
    <property type="match status" value="1"/>
</dbReference>
<dbReference type="Gene3D" id="3.40.50.11610">
    <property type="entry name" value="Multifunctional 2-oxoglutarate metabolism enzyme, C-terminal domain"/>
    <property type="match status" value="1"/>
</dbReference>
<dbReference type="InterPro" id="IPR032106">
    <property type="entry name" value="2-oxogl_dehyd_N"/>
</dbReference>
<evidence type="ECO:0000256" key="10">
    <source>
        <dbReference type="ARBA" id="ARBA00051911"/>
    </source>
</evidence>
<comment type="pathway">
    <text evidence="3">Carbohydrate metabolism; tricarboxylic acid cycle; succinyl-CoA from 2-oxoglutarate (dehydrogenase route): step 1/1.</text>
</comment>
<dbReference type="Pfam" id="PF16870">
    <property type="entry name" value="OxoGdeHyase_C"/>
    <property type="match status" value="1"/>
</dbReference>
<dbReference type="InterPro" id="IPR042179">
    <property type="entry name" value="KGD_C_sf"/>
</dbReference>
<comment type="cofactor">
    <cofactor evidence="1">
        <name>Mg(2+)</name>
        <dbReference type="ChEBI" id="CHEBI:18420"/>
    </cofactor>
</comment>
<evidence type="ECO:0000256" key="5">
    <source>
        <dbReference type="ARBA" id="ARBA00022723"/>
    </source>
</evidence>